<gene>
    <name evidence="2" type="ORF">FLL45_22015</name>
</gene>
<protein>
    <submittedName>
        <fullName evidence="2">Uncharacterized protein</fullName>
    </submittedName>
</protein>
<name>A0A545T1A8_9GAMM</name>
<evidence type="ECO:0000256" key="1">
    <source>
        <dbReference type="SAM" id="SignalP"/>
    </source>
</evidence>
<organism evidence="2 3">
    <name type="scientific">Aliikangiella marina</name>
    <dbReference type="NCBI Taxonomy" id="1712262"/>
    <lineage>
        <taxon>Bacteria</taxon>
        <taxon>Pseudomonadati</taxon>
        <taxon>Pseudomonadota</taxon>
        <taxon>Gammaproteobacteria</taxon>
        <taxon>Oceanospirillales</taxon>
        <taxon>Pleioneaceae</taxon>
        <taxon>Aliikangiella</taxon>
    </lineage>
</organism>
<feature type="signal peptide" evidence="1">
    <location>
        <begin position="1"/>
        <end position="18"/>
    </location>
</feature>
<dbReference type="Proteomes" id="UP000317839">
    <property type="component" value="Unassembled WGS sequence"/>
</dbReference>
<dbReference type="AlphaFoldDB" id="A0A545T1A8"/>
<sequence length="415" mass="46591">MKHIWVVVLITLTSALNAGELTREAVKGSYFLGTPERGKTKVEMDFGNLGNKVVLAVGCKGCPTATYSFLKEESSTLGVATFFNTIGLYVFQYDENSWVVVQPDGQLGRKVWNKIGHANIYSKDANKAKSVARADIEKFAIGLSSKIMNQEVGEMSHSGGTYHLAVPVNHMGRAQSSYQVEFNRDAKKAINIKPCDKCSVDQYQHLPQESDIAGVDIYRHATSYYIFDLQDGVLITTFANASGLGKTLWGKGNNYNVLSNNKAYIRQILASKEKQDTIDKMMAEYFAMIKTEFEKRAEEERLAKVATRDLPAQGIQDSGQQKQALEASIRWAKAWNWKETINAAYFTSNDWAITRNRLTGVITGKVARGYITMKHPDGRCRFQYVSYRQDYDGSNYMNFHMTGVGPIYDLKCDKI</sequence>
<keyword evidence="1" id="KW-0732">Signal</keyword>
<dbReference type="RefSeq" id="WP_185964590.1">
    <property type="nucleotide sequence ID" value="NZ_VIKR01000007.1"/>
</dbReference>
<comment type="caution">
    <text evidence="2">The sequence shown here is derived from an EMBL/GenBank/DDBJ whole genome shotgun (WGS) entry which is preliminary data.</text>
</comment>
<proteinExistence type="predicted"/>
<reference evidence="2 3" key="1">
    <citation type="submission" date="2019-06" db="EMBL/GenBank/DDBJ databases">
        <title>Draft genome of Aliikangiella marina GYP-15.</title>
        <authorList>
            <person name="Wang G."/>
        </authorList>
    </citation>
    <scope>NUCLEOTIDE SEQUENCE [LARGE SCALE GENOMIC DNA]</scope>
    <source>
        <strain evidence="2 3">GYP-15</strain>
    </source>
</reference>
<feature type="chain" id="PRO_5021907117" evidence="1">
    <location>
        <begin position="19"/>
        <end position="415"/>
    </location>
</feature>
<evidence type="ECO:0000313" key="2">
    <source>
        <dbReference type="EMBL" id="TQV71006.1"/>
    </source>
</evidence>
<dbReference type="EMBL" id="VIKR01000007">
    <property type="protein sequence ID" value="TQV71006.1"/>
    <property type="molecule type" value="Genomic_DNA"/>
</dbReference>
<accession>A0A545T1A8</accession>
<keyword evidence="3" id="KW-1185">Reference proteome</keyword>
<evidence type="ECO:0000313" key="3">
    <source>
        <dbReference type="Proteomes" id="UP000317839"/>
    </source>
</evidence>